<sequence length="61" mass="7064">MRMEERAAGRGRGIRQQANIRDEGAAYSRARESKHEVESDHSRTKPPRARSARNQSRFLLK</sequence>
<protein>
    <submittedName>
        <fullName evidence="2">Uncharacterized protein</fullName>
    </submittedName>
</protein>
<feature type="compositionally biased region" description="Polar residues" evidence="1">
    <location>
        <begin position="52"/>
        <end position="61"/>
    </location>
</feature>
<name>A0A0G1WYG4_9BACT</name>
<dbReference type="Proteomes" id="UP000034273">
    <property type="component" value="Unassembled WGS sequence"/>
</dbReference>
<evidence type="ECO:0000256" key="1">
    <source>
        <dbReference type="SAM" id="MobiDB-lite"/>
    </source>
</evidence>
<gene>
    <name evidence="2" type="ORF">UY67_C0014G0026</name>
</gene>
<dbReference type="EMBL" id="LCQW01000014">
    <property type="protein sequence ID" value="KKW23933.1"/>
    <property type="molecule type" value="Genomic_DNA"/>
</dbReference>
<dbReference type="AlphaFoldDB" id="A0A0G1WYG4"/>
<proteinExistence type="predicted"/>
<accession>A0A0G1WYG4</accession>
<reference evidence="2 3" key="1">
    <citation type="journal article" date="2015" name="Nature">
        <title>rRNA introns, odd ribosomes, and small enigmatic genomes across a large radiation of phyla.</title>
        <authorList>
            <person name="Brown C.T."/>
            <person name="Hug L.A."/>
            <person name="Thomas B.C."/>
            <person name="Sharon I."/>
            <person name="Castelle C.J."/>
            <person name="Singh A."/>
            <person name="Wilkins M.J."/>
            <person name="Williams K.H."/>
            <person name="Banfield J.F."/>
        </authorList>
    </citation>
    <scope>NUCLEOTIDE SEQUENCE [LARGE SCALE GENOMIC DNA]</scope>
</reference>
<evidence type="ECO:0000313" key="2">
    <source>
        <dbReference type="EMBL" id="KKW23933.1"/>
    </source>
</evidence>
<dbReference type="STRING" id="1618671.UY67_C0014G0026"/>
<feature type="compositionally biased region" description="Basic and acidic residues" evidence="1">
    <location>
        <begin position="20"/>
        <end position="43"/>
    </location>
</feature>
<comment type="caution">
    <text evidence="2">The sequence shown here is derived from an EMBL/GenBank/DDBJ whole genome shotgun (WGS) entry which is preliminary data.</text>
</comment>
<organism evidence="2 3">
    <name type="scientific">Candidatus Kaiserbacteria bacterium GW2011_GWA2_52_12</name>
    <dbReference type="NCBI Taxonomy" id="1618671"/>
    <lineage>
        <taxon>Bacteria</taxon>
        <taxon>Candidatus Kaiseribacteriota</taxon>
    </lineage>
</organism>
<evidence type="ECO:0000313" key="3">
    <source>
        <dbReference type="Proteomes" id="UP000034273"/>
    </source>
</evidence>
<feature type="region of interest" description="Disordered" evidence="1">
    <location>
        <begin position="1"/>
        <end position="61"/>
    </location>
</feature>